<gene>
    <name evidence="10" type="ORF">G6045_29205</name>
</gene>
<dbReference type="AlphaFoldDB" id="A0A6G4XR71"/>
<dbReference type="GO" id="GO:0000976">
    <property type="term" value="F:transcription cis-regulatory region binding"/>
    <property type="evidence" value="ECO:0007669"/>
    <property type="project" value="TreeGrafter"/>
</dbReference>
<dbReference type="SUPFAM" id="SSF46894">
    <property type="entry name" value="C-terminal effector domain of the bipartite response regulators"/>
    <property type="match status" value="1"/>
</dbReference>
<dbReference type="GO" id="GO:0006355">
    <property type="term" value="P:regulation of DNA-templated transcription"/>
    <property type="evidence" value="ECO:0007669"/>
    <property type="project" value="InterPro"/>
</dbReference>
<dbReference type="InterPro" id="IPR036388">
    <property type="entry name" value="WH-like_DNA-bd_sf"/>
</dbReference>
<dbReference type="PANTHER" id="PTHR48111:SF1">
    <property type="entry name" value="TWO-COMPONENT RESPONSE REGULATOR ORR33"/>
    <property type="match status" value="1"/>
</dbReference>
<evidence type="ECO:0000256" key="6">
    <source>
        <dbReference type="PROSITE-ProRule" id="PRU00169"/>
    </source>
</evidence>
<keyword evidence="1" id="KW-0597">Phosphoprotein</keyword>
<dbReference type="CDD" id="cd00383">
    <property type="entry name" value="trans_reg_C"/>
    <property type="match status" value="1"/>
</dbReference>
<accession>A0A6G4XR71</accession>
<dbReference type="Gene3D" id="3.40.50.2300">
    <property type="match status" value="1"/>
</dbReference>
<dbReference type="PANTHER" id="PTHR48111">
    <property type="entry name" value="REGULATOR OF RPOS"/>
    <property type="match status" value="1"/>
</dbReference>
<feature type="domain" description="Response regulatory" evidence="8">
    <location>
        <begin position="14"/>
        <end position="130"/>
    </location>
</feature>
<sequence length="242" mass="26836">MTHRHTAGRARPPLVLIAVPEDTAVEMRALFLRVAEATPVDMQIVHDGRKALRALFRHRPDAMVLSLRLAGLSPWRVIDRVRDMSELPLLVVDTAYDADDAVRALEAGADDYLTPCTPERVVGPLLQARLRRGRPAPRKTQLIEDGWLTVDLAAREAVADGNFLDLSVLELDLLTAFARNPGQVLTREQLLDLVWHEPDADPGRVKYAVHRLRGKISRATGQAVPIGSVRSIGYRYRPPGSS</sequence>
<proteinExistence type="predicted"/>
<dbReference type="InterPro" id="IPR016032">
    <property type="entry name" value="Sig_transdc_resp-reg_C-effctor"/>
</dbReference>
<dbReference type="GO" id="GO:0005829">
    <property type="term" value="C:cytosol"/>
    <property type="evidence" value="ECO:0007669"/>
    <property type="project" value="TreeGrafter"/>
</dbReference>
<keyword evidence="4 7" id="KW-0238">DNA-binding</keyword>
<keyword evidence="3" id="KW-0805">Transcription regulation</keyword>
<evidence type="ECO:0000256" key="3">
    <source>
        <dbReference type="ARBA" id="ARBA00023015"/>
    </source>
</evidence>
<dbReference type="InterPro" id="IPR001789">
    <property type="entry name" value="Sig_transdc_resp-reg_receiver"/>
</dbReference>
<organism evidence="10 11">
    <name type="scientific">Streptomyces mesophilus</name>
    <dbReference type="NCBI Taxonomy" id="1775132"/>
    <lineage>
        <taxon>Bacteria</taxon>
        <taxon>Bacillati</taxon>
        <taxon>Actinomycetota</taxon>
        <taxon>Actinomycetes</taxon>
        <taxon>Kitasatosporales</taxon>
        <taxon>Streptomycetaceae</taxon>
        <taxon>Streptomyces</taxon>
    </lineage>
</organism>
<dbReference type="EMBL" id="JAAKZW010000166">
    <property type="protein sequence ID" value="NGO79703.1"/>
    <property type="molecule type" value="Genomic_DNA"/>
</dbReference>
<protein>
    <submittedName>
        <fullName evidence="10">Response regulator transcription factor</fullName>
    </submittedName>
</protein>
<evidence type="ECO:0000256" key="5">
    <source>
        <dbReference type="ARBA" id="ARBA00023163"/>
    </source>
</evidence>
<dbReference type="Pfam" id="PF00486">
    <property type="entry name" value="Trans_reg_C"/>
    <property type="match status" value="1"/>
</dbReference>
<evidence type="ECO:0000259" key="8">
    <source>
        <dbReference type="PROSITE" id="PS50110"/>
    </source>
</evidence>
<evidence type="ECO:0000313" key="11">
    <source>
        <dbReference type="Proteomes" id="UP000481109"/>
    </source>
</evidence>
<evidence type="ECO:0000256" key="2">
    <source>
        <dbReference type="ARBA" id="ARBA00023012"/>
    </source>
</evidence>
<comment type="caution">
    <text evidence="6">Lacks conserved residue(s) required for the propagation of feature annotation.</text>
</comment>
<dbReference type="Gene3D" id="1.10.10.10">
    <property type="entry name" value="Winged helix-like DNA-binding domain superfamily/Winged helix DNA-binding domain"/>
    <property type="match status" value="1"/>
</dbReference>
<name>A0A6G4XR71_9ACTN</name>
<evidence type="ECO:0000313" key="10">
    <source>
        <dbReference type="EMBL" id="NGO79703.1"/>
    </source>
</evidence>
<evidence type="ECO:0000256" key="4">
    <source>
        <dbReference type="ARBA" id="ARBA00023125"/>
    </source>
</evidence>
<dbReference type="InterPro" id="IPR001867">
    <property type="entry name" value="OmpR/PhoB-type_DNA-bd"/>
</dbReference>
<evidence type="ECO:0000259" key="9">
    <source>
        <dbReference type="PROSITE" id="PS51755"/>
    </source>
</evidence>
<dbReference type="PROSITE" id="PS51755">
    <property type="entry name" value="OMPR_PHOB"/>
    <property type="match status" value="1"/>
</dbReference>
<dbReference type="InterPro" id="IPR039420">
    <property type="entry name" value="WalR-like"/>
</dbReference>
<dbReference type="Proteomes" id="UP000481109">
    <property type="component" value="Unassembled WGS sequence"/>
</dbReference>
<dbReference type="InterPro" id="IPR011006">
    <property type="entry name" value="CheY-like_superfamily"/>
</dbReference>
<dbReference type="GO" id="GO:0000156">
    <property type="term" value="F:phosphorelay response regulator activity"/>
    <property type="evidence" value="ECO:0007669"/>
    <property type="project" value="TreeGrafter"/>
</dbReference>
<dbReference type="SMART" id="SM00862">
    <property type="entry name" value="Trans_reg_C"/>
    <property type="match status" value="1"/>
</dbReference>
<comment type="caution">
    <text evidence="10">The sequence shown here is derived from an EMBL/GenBank/DDBJ whole genome shotgun (WGS) entry which is preliminary data.</text>
</comment>
<dbReference type="Pfam" id="PF00072">
    <property type="entry name" value="Response_reg"/>
    <property type="match status" value="1"/>
</dbReference>
<dbReference type="RefSeq" id="WP_165335139.1">
    <property type="nucleotide sequence ID" value="NZ_JAAKZW010000166.1"/>
</dbReference>
<keyword evidence="11" id="KW-1185">Reference proteome</keyword>
<reference evidence="10 11" key="1">
    <citation type="submission" date="2020-02" db="EMBL/GenBank/DDBJ databases">
        <title>Whole-genome analyses of novel actinobacteria.</title>
        <authorList>
            <person name="Sahin N."/>
            <person name="Tokatli A."/>
        </authorList>
    </citation>
    <scope>NUCLEOTIDE SEQUENCE [LARGE SCALE GENOMIC DNA]</scope>
    <source>
        <strain evidence="10 11">YC504</strain>
    </source>
</reference>
<dbReference type="PROSITE" id="PS50110">
    <property type="entry name" value="RESPONSE_REGULATORY"/>
    <property type="match status" value="1"/>
</dbReference>
<feature type="domain" description="OmpR/PhoB-type" evidence="9">
    <location>
        <begin position="140"/>
        <end position="238"/>
    </location>
</feature>
<feature type="DNA-binding region" description="OmpR/PhoB-type" evidence="7">
    <location>
        <begin position="140"/>
        <end position="238"/>
    </location>
</feature>
<keyword evidence="2" id="KW-0902">Two-component regulatory system</keyword>
<dbReference type="GO" id="GO:0032993">
    <property type="term" value="C:protein-DNA complex"/>
    <property type="evidence" value="ECO:0007669"/>
    <property type="project" value="TreeGrafter"/>
</dbReference>
<keyword evidence="5" id="KW-0804">Transcription</keyword>
<evidence type="ECO:0000256" key="1">
    <source>
        <dbReference type="ARBA" id="ARBA00022553"/>
    </source>
</evidence>
<evidence type="ECO:0000256" key="7">
    <source>
        <dbReference type="PROSITE-ProRule" id="PRU01091"/>
    </source>
</evidence>
<dbReference type="SUPFAM" id="SSF52172">
    <property type="entry name" value="CheY-like"/>
    <property type="match status" value="1"/>
</dbReference>